<proteinExistence type="predicted"/>
<accession>A0A7J7N7C3</accession>
<organism evidence="1 2">
    <name type="scientific">Kingdonia uniflora</name>
    <dbReference type="NCBI Taxonomy" id="39325"/>
    <lineage>
        <taxon>Eukaryota</taxon>
        <taxon>Viridiplantae</taxon>
        <taxon>Streptophyta</taxon>
        <taxon>Embryophyta</taxon>
        <taxon>Tracheophyta</taxon>
        <taxon>Spermatophyta</taxon>
        <taxon>Magnoliopsida</taxon>
        <taxon>Ranunculales</taxon>
        <taxon>Circaeasteraceae</taxon>
        <taxon>Kingdonia</taxon>
    </lineage>
</organism>
<dbReference type="EMBL" id="JACGCM010001009">
    <property type="protein sequence ID" value="KAF6162924.1"/>
    <property type="molecule type" value="Genomic_DNA"/>
</dbReference>
<keyword evidence="2" id="KW-1185">Reference proteome</keyword>
<gene>
    <name evidence="1" type="ORF">GIB67_021073</name>
</gene>
<name>A0A7J7N7C3_9MAGN</name>
<dbReference type="AlphaFoldDB" id="A0A7J7N7C3"/>
<evidence type="ECO:0000313" key="2">
    <source>
        <dbReference type="Proteomes" id="UP000541444"/>
    </source>
</evidence>
<evidence type="ECO:0000313" key="1">
    <source>
        <dbReference type="EMBL" id="KAF6162924.1"/>
    </source>
</evidence>
<comment type="caution">
    <text evidence="1">The sequence shown here is derived from an EMBL/GenBank/DDBJ whole genome shotgun (WGS) entry which is preliminary data.</text>
</comment>
<reference evidence="1 2" key="1">
    <citation type="journal article" date="2020" name="IScience">
        <title>Genome Sequencing of the Endangered Kingdonia uniflora (Circaeasteraceae, Ranunculales) Reveals Potential Mechanisms of Evolutionary Specialization.</title>
        <authorList>
            <person name="Sun Y."/>
            <person name="Deng T."/>
            <person name="Zhang A."/>
            <person name="Moore M.J."/>
            <person name="Landis J.B."/>
            <person name="Lin N."/>
            <person name="Zhang H."/>
            <person name="Zhang X."/>
            <person name="Huang J."/>
            <person name="Zhang X."/>
            <person name="Sun H."/>
            <person name="Wang H."/>
        </authorList>
    </citation>
    <scope>NUCLEOTIDE SEQUENCE [LARGE SCALE GENOMIC DNA]</scope>
    <source>
        <strain evidence="1">TB1705</strain>
        <tissue evidence="1">Leaf</tissue>
    </source>
</reference>
<protein>
    <submittedName>
        <fullName evidence="1">Uncharacterized protein</fullName>
    </submittedName>
</protein>
<dbReference type="Proteomes" id="UP000541444">
    <property type="component" value="Unassembled WGS sequence"/>
</dbReference>
<sequence length="81" mass="9393">MEQSICQRMAELRLICDREIPIQQQRANKTMISFQNFLQSVRLNAEQASQNKVKNGELKVYIRQLEDDLVKALSGIYAKAH</sequence>
<dbReference type="OrthoDB" id="6353017at2759"/>